<accession>A0A179T5V1</accession>
<name>A0A179T5V1_9BACI</name>
<keyword evidence="2" id="KW-1185">Reference proteome</keyword>
<reference evidence="2" key="1">
    <citation type="submission" date="2016-04" db="EMBL/GenBank/DDBJ databases">
        <authorList>
            <person name="Lyu Z."/>
            <person name="Lyu W."/>
        </authorList>
    </citation>
    <scope>NUCLEOTIDE SEQUENCE [LARGE SCALE GENOMIC DNA]</scope>
    <source>
        <strain evidence="2">C44</strain>
    </source>
</reference>
<dbReference type="AlphaFoldDB" id="A0A179T5V1"/>
<evidence type="ECO:0000313" key="1">
    <source>
        <dbReference type="EMBL" id="OAS89395.1"/>
    </source>
</evidence>
<dbReference type="OrthoDB" id="2716151at2"/>
<dbReference type="Proteomes" id="UP000078534">
    <property type="component" value="Unassembled WGS sequence"/>
</dbReference>
<comment type="caution">
    <text evidence="1">The sequence shown here is derived from an EMBL/GenBank/DDBJ whole genome shotgun (WGS) entry which is preliminary data.</text>
</comment>
<dbReference type="RefSeq" id="WP_066325177.1">
    <property type="nucleotide sequence ID" value="NZ_LWSG01000001.1"/>
</dbReference>
<protein>
    <recommendedName>
        <fullName evidence="3">DUF2642 domain-containing protein</fullName>
    </recommendedName>
</protein>
<dbReference type="STRING" id="152268.A6K24_02250"/>
<sequence length="224" mass="25738">MNNFKVYIGKNICVEIPGQIHTRGLLVDTGTDLIVLFNGKDFIYIPIAHIHLLYLDEENYESIEFPEELPLETESDTLSVRKILNNSKGMFSEIVVANNQAIHGYVTNIMNDYFVFYSPVFHTMYISLQHLKWLIPYNSNQVPYALERSTFTSYPSTLSLARSLDAQIKKMFGNIVIFDLGENVRKIGQLRSFQNNMLELVTAREEVTYVNARHVKSVHLPNKG</sequence>
<organism evidence="1 2">
    <name type="scientific">Metabacillus litoralis</name>
    <dbReference type="NCBI Taxonomy" id="152268"/>
    <lineage>
        <taxon>Bacteria</taxon>
        <taxon>Bacillati</taxon>
        <taxon>Bacillota</taxon>
        <taxon>Bacilli</taxon>
        <taxon>Bacillales</taxon>
        <taxon>Bacillaceae</taxon>
        <taxon>Metabacillus</taxon>
    </lineage>
</organism>
<gene>
    <name evidence="1" type="ORF">A6K24_02250</name>
</gene>
<evidence type="ECO:0008006" key="3">
    <source>
        <dbReference type="Google" id="ProtNLM"/>
    </source>
</evidence>
<dbReference type="EMBL" id="LWSG01000001">
    <property type="protein sequence ID" value="OAS89395.1"/>
    <property type="molecule type" value="Genomic_DNA"/>
</dbReference>
<evidence type="ECO:0000313" key="2">
    <source>
        <dbReference type="Proteomes" id="UP000078534"/>
    </source>
</evidence>
<proteinExistence type="predicted"/>